<dbReference type="AlphaFoldDB" id="A0A7G1KU62"/>
<evidence type="ECO:0000313" key="1">
    <source>
        <dbReference type="EMBL" id="BCK58461.1"/>
    </source>
</evidence>
<gene>
    <name evidence="1" type="ORF">NWFMUON74_62330</name>
</gene>
<dbReference type="Proteomes" id="UP000516173">
    <property type="component" value="Chromosome"/>
</dbReference>
<keyword evidence="2" id="KW-1185">Reference proteome</keyword>
<reference evidence="1 2" key="1">
    <citation type="submission" date="2020-08" db="EMBL/GenBank/DDBJ databases">
        <title>Genome Sequencing of Nocardia wallacei strain FMUON74 and assembly.</title>
        <authorList>
            <person name="Toyokawa M."/>
            <person name="Uesaka K."/>
        </authorList>
    </citation>
    <scope>NUCLEOTIDE SEQUENCE [LARGE SCALE GENOMIC DNA]</scope>
    <source>
        <strain evidence="1 2">FMUON74</strain>
    </source>
</reference>
<dbReference type="EMBL" id="AP023396">
    <property type="protein sequence ID" value="BCK58461.1"/>
    <property type="molecule type" value="Genomic_DNA"/>
</dbReference>
<proteinExistence type="predicted"/>
<evidence type="ECO:0000313" key="2">
    <source>
        <dbReference type="Proteomes" id="UP000516173"/>
    </source>
</evidence>
<accession>A0A7G1KU62</accession>
<organism evidence="1 2">
    <name type="scientific">Nocardia wallacei</name>
    <dbReference type="NCBI Taxonomy" id="480035"/>
    <lineage>
        <taxon>Bacteria</taxon>
        <taxon>Bacillati</taxon>
        <taxon>Actinomycetota</taxon>
        <taxon>Actinomycetes</taxon>
        <taxon>Mycobacteriales</taxon>
        <taxon>Nocardiaceae</taxon>
        <taxon>Nocardia</taxon>
    </lineage>
</organism>
<name>A0A7G1KU62_9NOCA</name>
<sequence>MEPPWSEPILVCRTESIRWSIAYHLPRGAVVGRTKHAAVERASEYALRWSDHAPVTVQYR</sequence>
<protein>
    <submittedName>
        <fullName evidence="1">Uncharacterized protein</fullName>
    </submittedName>
</protein>
<dbReference type="KEGG" id="nwl:NWFMUON74_62330"/>